<accession>A0A2G9UIR8</accession>
<sequence>MGFRDVVAGLQGARALLSYTGSTSKKYFRHRRDRPNYKKKTIEIDVVAVVMPSPSENEVAIPSVEDVPYMPPAGGTEVIDPNGCPVNLCAIKEIVTDAVNEAVSDVPPEVKEAAFTSSLIFASLAGLFFSVVLYRYIRHLYYPEPEGFFCGTFSWLFAPLFDAVCERHPQGGFFHDMRHESSILYDEVLDSFSSFFHLIMDGFHALGVIFSTMFEGFVVNIDEGVEELAGNVSENVSFLIRMRTKGNNRCQPPFNQNVGGGVDDGMKCCSDASGDTD</sequence>
<dbReference type="OrthoDB" id="5818996at2759"/>
<organism evidence="1 2">
    <name type="scientific">Teladorsagia circumcincta</name>
    <name type="common">Brown stomach worm</name>
    <name type="synonym">Ostertagia circumcincta</name>
    <dbReference type="NCBI Taxonomy" id="45464"/>
    <lineage>
        <taxon>Eukaryota</taxon>
        <taxon>Metazoa</taxon>
        <taxon>Ecdysozoa</taxon>
        <taxon>Nematoda</taxon>
        <taxon>Chromadorea</taxon>
        <taxon>Rhabditida</taxon>
        <taxon>Rhabditina</taxon>
        <taxon>Rhabditomorpha</taxon>
        <taxon>Strongyloidea</taxon>
        <taxon>Trichostrongylidae</taxon>
        <taxon>Teladorsagia</taxon>
    </lineage>
</organism>
<reference evidence="1 2" key="1">
    <citation type="submission" date="2015-09" db="EMBL/GenBank/DDBJ databases">
        <title>Draft genome of the parasitic nematode Teladorsagia circumcincta isolate WARC Sus (inbred).</title>
        <authorList>
            <person name="Mitreva M."/>
        </authorList>
    </citation>
    <scope>NUCLEOTIDE SEQUENCE [LARGE SCALE GENOMIC DNA]</scope>
    <source>
        <strain evidence="1 2">S</strain>
    </source>
</reference>
<dbReference type="Proteomes" id="UP000230423">
    <property type="component" value="Unassembled WGS sequence"/>
</dbReference>
<dbReference type="AlphaFoldDB" id="A0A2G9UIR8"/>
<evidence type="ECO:0000313" key="1">
    <source>
        <dbReference type="EMBL" id="PIO69622.1"/>
    </source>
</evidence>
<gene>
    <name evidence="1" type="ORF">TELCIR_08549</name>
</gene>
<keyword evidence="2" id="KW-1185">Reference proteome</keyword>
<feature type="non-terminal residue" evidence="1">
    <location>
        <position position="277"/>
    </location>
</feature>
<protein>
    <submittedName>
        <fullName evidence="1">Uncharacterized protein</fullName>
    </submittedName>
</protein>
<name>A0A2G9UIR8_TELCI</name>
<dbReference type="EMBL" id="KZ346581">
    <property type="protein sequence ID" value="PIO69622.1"/>
    <property type="molecule type" value="Genomic_DNA"/>
</dbReference>
<evidence type="ECO:0000313" key="2">
    <source>
        <dbReference type="Proteomes" id="UP000230423"/>
    </source>
</evidence>
<proteinExistence type="predicted"/>